<dbReference type="VEuPathDB" id="VectorBase:BGLAX_039027"/>
<evidence type="ECO:0000259" key="4">
    <source>
        <dbReference type="PROSITE" id="PS51720"/>
    </source>
</evidence>
<dbReference type="GO" id="GO:0005525">
    <property type="term" value="F:GTP binding"/>
    <property type="evidence" value="ECO:0007669"/>
    <property type="project" value="UniProtKB-KW"/>
</dbReference>
<dbReference type="FunFam" id="3.40.50.300:FF:000840">
    <property type="entry name" value="Immune-associated nucleotide-binding protein 9"/>
    <property type="match status" value="1"/>
</dbReference>
<dbReference type="PROSITE" id="PS51720">
    <property type="entry name" value="G_AIG1"/>
    <property type="match status" value="1"/>
</dbReference>
<dbReference type="Gene3D" id="3.40.50.300">
    <property type="entry name" value="P-loop containing nucleotide triphosphate hydrolases"/>
    <property type="match status" value="1"/>
</dbReference>
<keyword evidence="2" id="KW-0547">Nucleotide-binding</keyword>
<gene>
    <name evidence="5" type="primary">106069199</name>
</gene>
<dbReference type="PANTHER" id="PTHR10903">
    <property type="entry name" value="GTPASE, IMAP FAMILY MEMBER-RELATED"/>
    <property type="match status" value="1"/>
</dbReference>
<organism evidence="5 6">
    <name type="scientific">Biomphalaria glabrata</name>
    <name type="common">Bloodfluke planorb</name>
    <name type="synonym">Freshwater snail</name>
    <dbReference type="NCBI Taxonomy" id="6526"/>
    <lineage>
        <taxon>Eukaryota</taxon>
        <taxon>Metazoa</taxon>
        <taxon>Spiralia</taxon>
        <taxon>Lophotrochozoa</taxon>
        <taxon>Mollusca</taxon>
        <taxon>Gastropoda</taxon>
        <taxon>Heterobranchia</taxon>
        <taxon>Euthyneura</taxon>
        <taxon>Panpulmonata</taxon>
        <taxon>Hygrophila</taxon>
        <taxon>Lymnaeoidea</taxon>
        <taxon>Planorbidae</taxon>
        <taxon>Biomphalaria</taxon>
    </lineage>
</organism>
<dbReference type="InterPro" id="IPR045058">
    <property type="entry name" value="GIMA/IAN/Toc"/>
</dbReference>
<dbReference type="PANTHER" id="PTHR10903:SF184">
    <property type="entry name" value="GTP-BINDING PROTEIN A"/>
    <property type="match status" value="1"/>
</dbReference>
<name>A0A2C9KQH0_BIOGL</name>
<sequence length="244" mass="27605">MAKSKKEEFILLKDLKPIQQIDLILVGKTGHGKSSTANSILGKDSFRPSCSVNSETTGIQYDVSLFDNYALKVVDTPGIADTNSIEDPVNASKSIMEQMKDAVILNPDGYHAFLLIYKFGLRYTNEELESIRLLKLIFGQNFVKNYCILIITGGDSFLEQTKGQTLNDWLKDQKGAFEILIKECKNRVILFNNVTSKESTKRKQIEELLSCIENMNTGSRRYTNKEFELAECSRQCLLDEAHVK</sequence>
<dbReference type="EnsemblMetazoa" id="BGLB022406-RA">
    <property type="protein sequence ID" value="BGLB022406-PA"/>
    <property type="gene ID" value="BGLB022406"/>
</dbReference>
<dbReference type="AlphaFoldDB" id="A0A2C9KQH0"/>
<evidence type="ECO:0000313" key="6">
    <source>
        <dbReference type="Proteomes" id="UP000076420"/>
    </source>
</evidence>
<evidence type="ECO:0000256" key="2">
    <source>
        <dbReference type="ARBA" id="ARBA00022741"/>
    </source>
</evidence>
<accession>A0A2C9KQH0</accession>
<evidence type="ECO:0000313" key="5">
    <source>
        <dbReference type="EnsemblMetazoa" id="BGLB022406-PA"/>
    </source>
</evidence>
<reference evidence="5" key="1">
    <citation type="submission" date="2020-05" db="UniProtKB">
        <authorList>
            <consortium name="EnsemblMetazoa"/>
        </authorList>
    </citation>
    <scope>IDENTIFICATION</scope>
    <source>
        <strain evidence="5">BB02</strain>
    </source>
</reference>
<dbReference type="KEGG" id="bgt:106069199"/>
<dbReference type="InterPro" id="IPR027417">
    <property type="entry name" value="P-loop_NTPase"/>
</dbReference>
<dbReference type="InterPro" id="IPR006703">
    <property type="entry name" value="G_AIG1"/>
</dbReference>
<dbReference type="VEuPathDB" id="VectorBase:BGLB022406"/>
<evidence type="ECO:0000256" key="1">
    <source>
        <dbReference type="ARBA" id="ARBA00008535"/>
    </source>
</evidence>
<proteinExistence type="inferred from homology"/>
<feature type="domain" description="AIG1-type G" evidence="4">
    <location>
        <begin position="18"/>
        <end position="231"/>
    </location>
</feature>
<comment type="similarity">
    <text evidence="1">Belongs to the TRAFAC class TrmE-Era-EngA-EngB-Septin-like GTPase superfamily. AIG1/Toc34/Toc159-like paraseptin GTPase family. IAN subfamily.</text>
</comment>
<evidence type="ECO:0000256" key="3">
    <source>
        <dbReference type="ARBA" id="ARBA00023134"/>
    </source>
</evidence>
<dbReference type="SUPFAM" id="SSF52540">
    <property type="entry name" value="P-loop containing nucleoside triphosphate hydrolases"/>
    <property type="match status" value="1"/>
</dbReference>
<dbReference type="Pfam" id="PF04548">
    <property type="entry name" value="AIG1"/>
    <property type="match status" value="1"/>
</dbReference>
<protein>
    <recommendedName>
        <fullName evidence="4">AIG1-type G domain-containing protein</fullName>
    </recommendedName>
</protein>
<dbReference type="STRING" id="6526.A0A2C9KQH0"/>
<keyword evidence="3" id="KW-0342">GTP-binding</keyword>
<dbReference type="Proteomes" id="UP000076420">
    <property type="component" value="Unassembled WGS sequence"/>
</dbReference>